<evidence type="ECO:0000313" key="2">
    <source>
        <dbReference type="EMBL" id="SOK58789.1"/>
    </source>
</evidence>
<keyword evidence="1" id="KW-0812">Transmembrane</keyword>
<dbReference type="EMBL" id="LR596615">
    <property type="protein sequence ID" value="VUE36558.1"/>
    <property type="molecule type" value="Genomic_DNA"/>
</dbReference>
<keyword evidence="1" id="KW-0472">Membrane</keyword>
<protein>
    <submittedName>
        <fullName evidence="2">Uncharacterized protein</fullName>
    </submittedName>
</protein>
<keyword evidence="4" id="KW-1185">Reference proteome</keyword>
<feature type="transmembrane region" description="Helical" evidence="1">
    <location>
        <begin position="51"/>
        <end position="69"/>
    </location>
</feature>
<dbReference type="KEGG" id="vg:40100930"/>
<evidence type="ECO:0000256" key="1">
    <source>
        <dbReference type="SAM" id="Phobius"/>
    </source>
</evidence>
<reference evidence="4" key="2">
    <citation type="submission" date="2017-10" db="EMBL/GenBank/DDBJ databases">
        <authorList>
            <person name="Skurnik M."/>
        </authorList>
    </citation>
    <scope>NUCLEOTIDE SEQUENCE [LARGE SCALE GENOMIC DNA]</scope>
</reference>
<evidence type="ECO:0000313" key="3">
    <source>
        <dbReference type="EMBL" id="VUE36558.1"/>
    </source>
</evidence>
<accession>A0A2C9CXY5</accession>
<reference evidence="3 5" key="3">
    <citation type="submission" date="2019-06" db="EMBL/GenBank/DDBJ databases">
        <authorList>
            <person name="Bower L."/>
            <person name="Leinonen R."/>
        </authorList>
    </citation>
    <scope>NUCLEOTIDE SEQUENCE [LARGE SCALE GENOMIC DNA]</scope>
</reference>
<feature type="transmembrane region" description="Helical" evidence="1">
    <location>
        <begin position="75"/>
        <end position="97"/>
    </location>
</feature>
<sequence>MDLISSVLIFVSLIGLILFMYANLSSFIQISFNKNFDIDKHEDKWQMKTSPFYVILIIGFINLVNFFVQSPTLKFITDVAFIAGSLAYTVALCVNFYKMYKIS</sequence>
<organism evidence="2 4">
    <name type="scientific">Yersinia phage fHe-Yen9-04</name>
    <dbReference type="NCBI Taxonomy" id="2052742"/>
    <lineage>
        <taxon>Viruses</taxon>
        <taxon>Duplodnaviria</taxon>
        <taxon>Heunggongvirae</taxon>
        <taxon>Uroviricota</taxon>
        <taxon>Caudoviricetes</taxon>
        <taxon>Eneladusvirus</taxon>
        <taxon>Eneladusvirus Yen904</taxon>
    </lineage>
</organism>
<dbReference type="EMBL" id="LT960551">
    <property type="protein sequence ID" value="SOK58789.1"/>
    <property type="molecule type" value="Genomic_DNA"/>
</dbReference>
<dbReference type="Proteomes" id="UP000317227">
    <property type="component" value="Segment"/>
</dbReference>
<evidence type="ECO:0000313" key="4">
    <source>
        <dbReference type="Proteomes" id="UP000240931"/>
    </source>
</evidence>
<keyword evidence="1" id="KW-1133">Transmembrane helix</keyword>
<proteinExistence type="predicted"/>
<feature type="transmembrane region" description="Helical" evidence="1">
    <location>
        <begin position="6"/>
        <end position="30"/>
    </location>
</feature>
<reference evidence="2" key="1">
    <citation type="submission" date="2017-10" db="EMBL/GenBank/DDBJ databases">
        <authorList>
            <person name="Banno H."/>
            <person name="Chua N.-H."/>
        </authorList>
    </citation>
    <scope>NUCLEOTIDE SEQUENCE [LARGE SCALE GENOMIC DNA]</scope>
</reference>
<name>A0A2C9CXY5_9CAUD</name>
<gene>
    <name evidence="2" type="primary">g512</name>
</gene>
<dbReference type="RefSeq" id="YP_009624122.1">
    <property type="nucleotide sequence ID" value="NC_042116.1"/>
</dbReference>
<dbReference type="GeneID" id="40100930"/>
<dbReference type="Proteomes" id="UP000240931">
    <property type="component" value="Segment"/>
</dbReference>
<evidence type="ECO:0000313" key="5">
    <source>
        <dbReference type="Proteomes" id="UP000317227"/>
    </source>
</evidence>